<evidence type="ECO:0000313" key="5">
    <source>
        <dbReference type="Proteomes" id="UP000636960"/>
    </source>
</evidence>
<comment type="caution">
    <text evidence="4">The sequence shown here is derived from an EMBL/GenBank/DDBJ whole genome shotgun (WGS) entry which is preliminary data.</text>
</comment>
<evidence type="ECO:0000259" key="3">
    <source>
        <dbReference type="SMART" id="SM00645"/>
    </source>
</evidence>
<organism evidence="4 5">
    <name type="scientific">Paractinoplanes rishiriensis</name>
    <dbReference type="NCBI Taxonomy" id="1050105"/>
    <lineage>
        <taxon>Bacteria</taxon>
        <taxon>Bacillati</taxon>
        <taxon>Actinomycetota</taxon>
        <taxon>Actinomycetes</taxon>
        <taxon>Micromonosporales</taxon>
        <taxon>Micromonosporaceae</taxon>
        <taxon>Paractinoplanes</taxon>
    </lineage>
</organism>
<dbReference type="PANTHER" id="PTHR12411">
    <property type="entry name" value="CYSTEINE PROTEASE FAMILY C1-RELATED"/>
    <property type="match status" value="1"/>
</dbReference>
<keyword evidence="5" id="KW-1185">Reference proteome</keyword>
<dbReference type="InterPro" id="IPR039417">
    <property type="entry name" value="Peptidase_C1A_papain-like"/>
</dbReference>
<dbReference type="SUPFAM" id="SSF54001">
    <property type="entry name" value="Cysteine proteinases"/>
    <property type="match status" value="1"/>
</dbReference>
<feature type="domain" description="Peptidase C1A papain C-terminal" evidence="3">
    <location>
        <begin position="76"/>
        <end position="292"/>
    </location>
</feature>
<dbReference type="EMBL" id="BOMV01000060">
    <property type="protein sequence ID" value="GIE98135.1"/>
    <property type="molecule type" value="Genomic_DNA"/>
</dbReference>
<dbReference type="Pfam" id="PF00112">
    <property type="entry name" value="Peptidase_C1"/>
    <property type="match status" value="1"/>
</dbReference>
<dbReference type="InterPro" id="IPR038765">
    <property type="entry name" value="Papain-like_cys_pep_sf"/>
</dbReference>
<dbReference type="InterPro" id="IPR013128">
    <property type="entry name" value="Peptidase_C1A"/>
</dbReference>
<name>A0A919MZC4_9ACTN</name>
<dbReference type="GO" id="GO:0008234">
    <property type="term" value="F:cysteine-type peptidase activity"/>
    <property type="evidence" value="ECO:0007669"/>
    <property type="project" value="InterPro"/>
</dbReference>
<accession>A0A919MZC4</accession>
<dbReference type="GO" id="GO:0006508">
    <property type="term" value="P:proteolysis"/>
    <property type="evidence" value="ECO:0007669"/>
    <property type="project" value="InterPro"/>
</dbReference>
<dbReference type="RefSeq" id="WP_203785168.1">
    <property type="nucleotide sequence ID" value="NZ_BOMV01000060.1"/>
</dbReference>
<dbReference type="SMART" id="SM00645">
    <property type="entry name" value="Pept_C1"/>
    <property type="match status" value="1"/>
</dbReference>
<evidence type="ECO:0000256" key="1">
    <source>
        <dbReference type="ARBA" id="ARBA00008455"/>
    </source>
</evidence>
<dbReference type="PROSITE" id="PS00639">
    <property type="entry name" value="THIOL_PROTEASE_HIS"/>
    <property type="match status" value="1"/>
</dbReference>
<dbReference type="InterPro" id="IPR025661">
    <property type="entry name" value="Pept_asp_AS"/>
</dbReference>
<reference evidence="4" key="1">
    <citation type="submission" date="2021-01" db="EMBL/GenBank/DDBJ databases">
        <title>Whole genome shotgun sequence of Actinoplanes rishiriensis NBRC 108556.</title>
        <authorList>
            <person name="Komaki H."/>
            <person name="Tamura T."/>
        </authorList>
    </citation>
    <scope>NUCLEOTIDE SEQUENCE</scope>
    <source>
        <strain evidence="4">NBRC 108556</strain>
    </source>
</reference>
<gene>
    <name evidence="4" type="ORF">Ari01nite_56000</name>
</gene>
<evidence type="ECO:0000256" key="2">
    <source>
        <dbReference type="ARBA" id="ARBA00023157"/>
    </source>
</evidence>
<dbReference type="PROSITE" id="PS00640">
    <property type="entry name" value="THIOL_PROTEASE_ASN"/>
    <property type="match status" value="1"/>
</dbReference>
<comment type="similarity">
    <text evidence="1">Belongs to the peptidase C1 family.</text>
</comment>
<dbReference type="CDD" id="cd02248">
    <property type="entry name" value="Peptidase_C1A"/>
    <property type="match status" value="1"/>
</dbReference>
<evidence type="ECO:0000313" key="4">
    <source>
        <dbReference type="EMBL" id="GIE98135.1"/>
    </source>
</evidence>
<dbReference type="Proteomes" id="UP000636960">
    <property type="component" value="Unassembled WGS sequence"/>
</dbReference>
<sequence>MPVNDSLDLRSLRANLDDAGSPWQMSYTSMTALTEDERVLRLGVPPTPGLDLERLEDDKDERAAAARSATAESVGAPASFDLRNASGVNYATPVKDQGGCGSCVAFGVVGAMEHVTRYTRRAASLPVDLSEAHLFYCHGRNAGARCNTGWWPNEAYTAARDIGVTYGDYYPYVAGDQACSGLNGDWPNRLARVVGWEYLNGNAARMKEFISTFGSITACLDVYQDFFSYSSGIYRHVSGAYAGGHCITLIGYDDSAGCWIGKNSWGTGWGSSGFLQIAYGECRIETYQTVGTTGVRVRAWLPDQQILALWSNEKDANIHVYGSLRGWLHLDADNVVTNQAMFTELAASKAAGQAVGMFEDNGSVQQVYAW</sequence>
<proteinExistence type="inferred from homology"/>
<dbReference type="Gene3D" id="3.90.70.10">
    <property type="entry name" value="Cysteine proteinases"/>
    <property type="match status" value="1"/>
</dbReference>
<keyword evidence="2" id="KW-1015">Disulfide bond</keyword>
<protein>
    <recommendedName>
        <fullName evidence="3">Peptidase C1A papain C-terminal domain-containing protein</fullName>
    </recommendedName>
</protein>
<dbReference type="InterPro" id="IPR000668">
    <property type="entry name" value="Peptidase_C1A_C"/>
</dbReference>
<dbReference type="InterPro" id="IPR025660">
    <property type="entry name" value="Pept_his_AS"/>
</dbReference>
<dbReference type="AlphaFoldDB" id="A0A919MZC4"/>